<keyword evidence="1" id="KW-0472">Membrane</keyword>
<keyword evidence="3" id="KW-1185">Reference proteome</keyword>
<dbReference type="Proteomes" id="UP001175227">
    <property type="component" value="Unassembled WGS sequence"/>
</dbReference>
<keyword evidence="1" id="KW-0812">Transmembrane</keyword>
<dbReference type="EMBL" id="JAUEPR010000048">
    <property type="protein sequence ID" value="KAK0471694.1"/>
    <property type="molecule type" value="Genomic_DNA"/>
</dbReference>
<evidence type="ECO:0000256" key="1">
    <source>
        <dbReference type="SAM" id="Phobius"/>
    </source>
</evidence>
<keyword evidence="1" id="KW-1133">Transmembrane helix</keyword>
<organism evidence="2 3">
    <name type="scientific">Armillaria novae-zelandiae</name>
    <dbReference type="NCBI Taxonomy" id="153914"/>
    <lineage>
        <taxon>Eukaryota</taxon>
        <taxon>Fungi</taxon>
        <taxon>Dikarya</taxon>
        <taxon>Basidiomycota</taxon>
        <taxon>Agaricomycotina</taxon>
        <taxon>Agaricomycetes</taxon>
        <taxon>Agaricomycetidae</taxon>
        <taxon>Agaricales</taxon>
        <taxon>Marasmiineae</taxon>
        <taxon>Physalacriaceae</taxon>
        <taxon>Armillaria</taxon>
    </lineage>
</organism>
<feature type="transmembrane region" description="Helical" evidence="1">
    <location>
        <begin position="132"/>
        <end position="160"/>
    </location>
</feature>
<dbReference type="SUPFAM" id="SSF50978">
    <property type="entry name" value="WD40 repeat-like"/>
    <property type="match status" value="1"/>
</dbReference>
<sequence length="266" mass="28956">MDGMVIVTTNLFDGIDVYSLASNTLQCTANIQDDILDNVVIPICLINQDQAIFVGGSDGTASIVDLDTGKILLNNLVQAIAYTELDGTKYLLTGDSEKGDQCCIKVWVGMSPGSQKNNWFKKLHIKDIAFQALTWPLFILAASFIATIIWMVSLWLQFYLSRIPALWAWCSAAFVSVVSSLTGVFSGAGSPTLTFVHIETITHTPLPITAATTLVVPPAVTEMVTIFNDRYVGEKQESSGEFERLAGVVDGAQEGEYEYIRDLSGL</sequence>
<protein>
    <submittedName>
        <fullName evidence="2">Uncharacterized protein</fullName>
    </submittedName>
</protein>
<proteinExistence type="predicted"/>
<comment type="caution">
    <text evidence="2">The sequence shown here is derived from an EMBL/GenBank/DDBJ whole genome shotgun (WGS) entry which is preliminary data.</text>
</comment>
<dbReference type="AlphaFoldDB" id="A0AA39NU97"/>
<reference evidence="2" key="1">
    <citation type="submission" date="2023-06" db="EMBL/GenBank/DDBJ databases">
        <authorList>
            <consortium name="Lawrence Berkeley National Laboratory"/>
            <person name="Ahrendt S."/>
            <person name="Sahu N."/>
            <person name="Indic B."/>
            <person name="Wong-Bajracharya J."/>
            <person name="Merenyi Z."/>
            <person name="Ke H.-M."/>
            <person name="Monk M."/>
            <person name="Kocsube S."/>
            <person name="Drula E."/>
            <person name="Lipzen A."/>
            <person name="Balint B."/>
            <person name="Henrissat B."/>
            <person name="Andreopoulos B."/>
            <person name="Martin F.M."/>
            <person name="Harder C.B."/>
            <person name="Rigling D."/>
            <person name="Ford K.L."/>
            <person name="Foster G.D."/>
            <person name="Pangilinan J."/>
            <person name="Papanicolaou A."/>
            <person name="Barry K."/>
            <person name="LaButti K."/>
            <person name="Viragh M."/>
            <person name="Koriabine M."/>
            <person name="Yan M."/>
            <person name="Riley R."/>
            <person name="Champramary S."/>
            <person name="Plett K.L."/>
            <person name="Tsai I.J."/>
            <person name="Slot J."/>
            <person name="Sipos G."/>
            <person name="Plett J."/>
            <person name="Nagy L.G."/>
            <person name="Grigoriev I.V."/>
        </authorList>
    </citation>
    <scope>NUCLEOTIDE SEQUENCE</scope>
    <source>
        <strain evidence="2">ICMP 16352</strain>
    </source>
</reference>
<name>A0AA39NU97_9AGAR</name>
<feature type="transmembrane region" description="Helical" evidence="1">
    <location>
        <begin position="166"/>
        <end position="185"/>
    </location>
</feature>
<dbReference type="InterPro" id="IPR036322">
    <property type="entry name" value="WD40_repeat_dom_sf"/>
</dbReference>
<evidence type="ECO:0000313" key="2">
    <source>
        <dbReference type="EMBL" id="KAK0471694.1"/>
    </source>
</evidence>
<gene>
    <name evidence="2" type="ORF">IW261DRAFT_1571756</name>
</gene>
<evidence type="ECO:0000313" key="3">
    <source>
        <dbReference type="Proteomes" id="UP001175227"/>
    </source>
</evidence>
<accession>A0AA39NU97</accession>